<dbReference type="PROSITE" id="PS00163">
    <property type="entry name" value="FUMARATE_LYASES"/>
    <property type="match status" value="1"/>
</dbReference>
<dbReference type="Gene3D" id="1.20.200.10">
    <property type="entry name" value="Fumarase/aspartase (Central domain)"/>
    <property type="match status" value="1"/>
</dbReference>
<dbReference type="InterPro" id="IPR024083">
    <property type="entry name" value="Fumarase/histidase_N"/>
</dbReference>
<organism evidence="4 5">
    <name type="scientific">Pseudoscardovia suis</name>
    <dbReference type="NCBI Taxonomy" id="987063"/>
    <lineage>
        <taxon>Bacteria</taxon>
        <taxon>Bacillati</taxon>
        <taxon>Actinomycetota</taxon>
        <taxon>Actinomycetes</taxon>
        <taxon>Bifidobacteriales</taxon>
        <taxon>Bifidobacteriaceae</taxon>
        <taxon>Pseudoscardovia</taxon>
    </lineage>
</organism>
<dbReference type="InterPro" id="IPR018951">
    <property type="entry name" value="Fumarase_C_C"/>
</dbReference>
<dbReference type="GO" id="GO:0008797">
    <property type="term" value="F:aspartate ammonia-lyase activity"/>
    <property type="evidence" value="ECO:0007669"/>
    <property type="project" value="TreeGrafter"/>
</dbReference>
<dbReference type="Proteomes" id="UP000216454">
    <property type="component" value="Unassembled WGS sequence"/>
</dbReference>
<gene>
    <name evidence="4" type="ORF">PSSU_0934</name>
</gene>
<accession>A0A261EWT7</accession>
<dbReference type="GO" id="GO:0006531">
    <property type="term" value="P:aspartate metabolic process"/>
    <property type="evidence" value="ECO:0007669"/>
    <property type="project" value="TreeGrafter"/>
</dbReference>
<evidence type="ECO:0000313" key="4">
    <source>
        <dbReference type="EMBL" id="OZG51311.1"/>
    </source>
</evidence>
<feature type="domain" description="Fumarate lyase N-terminal" evidence="2">
    <location>
        <begin position="71"/>
        <end position="398"/>
    </location>
</feature>
<dbReference type="EMBL" id="MWWQ01000008">
    <property type="protein sequence ID" value="OZG51311.1"/>
    <property type="molecule type" value="Genomic_DNA"/>
</dbReference>
<dbReference type="GO" id="GO:0006099">
    <property type="term" value="P:tricarboxylic acid cycle"/>
    <property type="evidence" value="ECO:0007669"/>
    <property type="project" value="InterPro"/>
</dbReference>
<dbReference type="InterPro" id="IPR051546">
    <property type="entry name" value="Aspartate_Ammonia-Lyase"/>
</dbReference>
<proteinExistence type="predicted"/>
<dbReference type="InterPro" id="IPR020557">
    <property type="entry name" value="Fumarate_lyase_CS"/>
</dbReference>
<dbReference type="Gene3D" id="1.10.275.10">
    <property type="entry name" value="Fumarase/aspartase (N-terminal domain)"/>
    <property type="match status" value="1"/>
</dbReference>
<dbReference type="AlphaFoldDB" id="A0A261EWT7"/>
<comment type="caution">
    <text evidence="4">The sequence shown here is derived from an EMBL/GenBank/DDBJ whole genome shotgun (WGS) entry which is preliminary data.</text>
</comment>
<dbReference type="Pfam" id="PF10415">
    <property type="entry name" value="FumaraseC_C"/>
    <property type="match status" value="1"/>
</dbReference>
<dbReference type="Pfam" id="PF00206">
    <property type="entry name" value="Lyase_1"/>
    <property type="match status" value="1"/>
</dbReference>
<dbReference type="PRINTS" id="PR00149">
    <property type="entry name" value="FUMRATELYASE"/>
</dbReference>
<keyword evidence="5" id="KW-1185">Reference proteome</keyword>
<reference evidence="4 5" key="1">
    <citation type="journal article" date="2017" name="BMC Genomics">
        <title>Comparative genomic and phylogenomic analyses of the Bifidobacteriaceae family.</title>
        <authorList>
            <person name="Lugli G.A."/>
            <person name="Milani C."/>
            <person name="Turroni F."/>
            <person name="Duranti S."/>
            <person name="Mancabelli L."/>
            <person name="Mangifesta M."/>
            <person name="Ferrario C."/>
            <person name="Modesto M."/>
            <person name="Mattarelli P."/>
            <person name="Jiri K."/>
            <person name="van Sinderen D."/>
            <person name="Ventura M."/>
        </authorList>
    </citation>
    <scope>NUCLEOTIDE SEQUENCE [LARGE SCALE GENOMIC DNA]</scope>
    <source>
        <strain evidence="4 5">DSM 24744</strain>
    </source>
</reference>
<dbReference type="NCBIfam" id="NF008909">
    <property type="entry name" value="PRK12273.1"/>
    <property type="match status" value="1"/>
</dbReference>
<dbReference type="FunFam" id="1.10.275.10:FF:000001">
    <property type="entry name" value="Fumarate hydratase, mitochondrial"/>
    <property type="match status" value="1"/>
</dbReference>
<dbReference type="PANTHER" id="PTHR42696:SF2">
    <property type="entry name" value="ASPARTATE AMMONIA-LYASE"/>
    <property type="match status" value="1"/>
</dbReference>
<feature type="domain" description="Fumarase C C-terminal" evidence="3">
    <location>
        <begin position="464"/>
        <end position="517"/>
    </location>
</feature>
<name>A0A261EWT7_9BIFI</name>
<dbReference type="PANTHER" id="PTHR42696">
    <property type="entry name" value="ASPARTATE AMMONIA-LYASE"/>
    <property type="match status" value="1"/>
</dbReference>
<evidence type="ECO:0000259" key="3">
    <source>
        <dbReference type="Pfam" id="PF10415"/>
    </source>
</evidence>
<evidence type="ECO:0000313" key="5">
    <source>
        <dbReference type="Proteomes" id="UP000216454"/>
    </source>
</evidence>
<dbReference type="Gene3D" id="1.10.40.30">
    <property type="entry name" value="Fumarase/aspartase (C-terminal domain)"/>
    <property type="match status" value="1"/>
</dbReference>
<keyword evidence="1 4" id="KW-0456">Lyase</keyword>
<dbReference type="SUPFAM" id="SSF48557">
    <property type="entry name" value="L-aspartase-like"/>
    <property type="match status" value="1"/>
</dbReference>
<evidence type="ECO:0000256" key="1">
    <source>
        <dbReference type="ARBA" id="ARBA00023239"/>
    </source>
</evidence>
<dbReference type="FunFam" id="1.20.200.10:FF:000001">
    <property type="entry name" value="Fumarate hydratase, mitochondrial"/>
    <property type="match status" value="1"/>
</dbReference>
<dbReference type="InterPro" id="IPR008948">
    <property type="entry name" value="L-Aspartase-like"/>
</dbReference>
<dbReference type="InterPro" id="IPR000362">
    <property type="entry name" value="Fumarate_lyase_fam"/>
</dbReference>
<dbReference type="InterPro" id="IPR022761">
    <property type="entry name" value="Fumarate_lyase_N"/>
</dbReference>
<protein>
    <submittedName>
        <fullName evidence="4">Aspartate ammonia-lyase</fullName>
    </submittedName>
</protein>
<sequence length="521" mass="55258">MTYEIAPSHIAADISTSVDVAAEIREESMLDAAARRAADSETASVAQKASHTMEGMKAMRKECDSLGSRLVPAAAYWGIHTQRAIENFPVSGVAVSSHPELIHAYALIKQACARANAELGGISDEQLALIDQACSEVFTGAFDDQFPVDVLQGGAGTSTNMNVNEVIANRALEIGGYKRGAYDVINPNDTVNKSQSTNDTYPAACRLALVFALRPVIRSARALAMSFRTLARRSKDMVKLGRTQLQDAVPMTFGQEFGAYASVLEDDVAKLTAQIDALCVVNLGGTAIGTGICADARFRSLVAHKLSYVSGLSIRSAEDAIAATSDMADFVDVSSQLKRLAVHLGKTCNDIRLLASGPQSGLQEIHIPARQAGSSIMPGKVNPVIAECVNQAVFTIFGMDATVTAAAEAGQLQLNAFEPVTVHVLLTGMGVLAKAMDTLRVNLVDGIEPNEELGRYRAEHSASIATSLNGYLGYAGACHVAKRALREGRSVKEVALEEGNIRAEVLDDVLDPANLTHAAEE</sequence>
<evidence type="ECO:0000259" key="2">
    <source>
        <dbReference type="Pfam" id="PF00206"/>
    </source>
</evidence>
<dbReference type="GO" id="GO:0005829">
    <property type="term" value="C:cytosol"/>
    <property type="evidence" value="ECO:0007669"/>
    <property type="project" value="TreeGrafter"/>
</dbReference>